<dbReference type="AlphaFoldDB" id="A0A6P9D0U4"/>
<dbReference type="KEGG" id="pgut:117675110"/>
<feature type="transmembrane region" description="Helical" evidence="14">
    <location>
        <begin position="432"/>
        <end position="451"/>
    </location>
</feature>
<evidence type="ECO:0000256" key="5">
    <source>
        <dbReference type="ARBA" id="ARBA00011174"/>
    </source>
</evidence>
<keyword evidence="14" id="KW-1133">Transmembrane helix</keyword>
<dbReference type="Proteomes" id="UP001652622">
    <property type="component" value="Unplaced"/>
</dbReference>
<keyword evidence="10" id="KW-0653">Protein transport</keyword>
<evidence type="ECO:0000256" key="4">
    <source>
        <dbReference type="ARBA" id="ARBA00005324"/>
    </source>
</evidence>
<sequence>MALRGLWLISHEQEAQSTVLFSRRYPTVEKRAQFFNGPSYVPIPEDGPFLKALLFQLRLTDEGQHFAECRDGCSRINKTSVYTLQVERKDLWPVVAFRKSGLIYVGLPLVEQSLMPRPSLFSISGISQAFDFLSGLLAFMNSNQKSEAERSAKVAQLPSLVMQACPLGTPLDANLNGSLENSHVAVSSHTQKPPAWRSNTYKGKPQVNICIIEKVKSVQYDQRDVADMWQVYGTITCKCDIEGTAPNVTVGLNLPANGSPLQDILVHPCVTSLDSAILTSSSVDAMDDSAFSGPYKFPLIPPSDLFNLCFYTSQVPVPPILGFYQLKEEESQWKFTIHLKLHESMKNTFEYCKAYVPFFNRGPITHLEYKISYGQLEVSKEKSLLIWFIAKSALWRGFITTEYMAVLWYHQLTDQLFWPMEIGSIQKKTPTIRFSMLILIIFVQNFNCANLKGFERYQKLGSVAAVRCKLPLLYYLLGSLLFLFATYSAIILLSISENCLFRILQKS</sequence>
<dbReference type="PANTHER" id="PTHR16082">
    <property type="entry name" value="AP-5 COMPLEX SUBUNIT MU-1"/>
    <property type="match status" value="1"/>
</dbReference>
<evidence type="ECO:0000256" key="10">
    <source>
        <dbReference type="ARBA" id="ARBA00022927"/>
    </source>
</evidence>
<evidence type="ECO:0000259" key="15">
    <source>
        <dbReference type="PROSITE" id="PS51072"/>
    </source>
</evidence>
<dbReference type="GO" id="GO:0005829">
    <property type="term" value="C:cytosol"/>
    <property type="evidence" value="ECO:0007669"/>
    <property type="project" value="UniProtKB-SubCell"/>
</dbReference>
<evidence type="ECO:0000256" key="8">
    <source>
        <dbReference type="ARBA" id="ARBA00022490"/>
    </source>
</evidence>
<dbReference type="SUPFAM" id="SSF49447">
    <property type="entry name" value="Second domain of Mu2 adaptin subunit (ap50) of ap2 adaptor"/>
    <property type="match status" value="1"/>
</dbReference>
<dbReference type="GeneID" id="117675110"/>
<dbReference type="OrthoDB" id="1877176at2759"/>
<evidence type="ECO:0000256" key="1">
    <source>
        <dbReference type="ARBA" id="ARBA00004492"/>
    </source>
</evidence>
<keyword evidence="16" id="KW-1185">Reference proteome</keyword>
<comment type="subcellular location">
    <subcellularLocation>
        <location evidence="2">Cytoplasm</location>
        <location evidence="2">Cytosol</location>
    </subcellularLocation>
    <subcellularLocation>
        <location evidence="1">Late endosome membrane</location>
        <topology evidence="1">Peripheral membrane protein</topology>
        <orientation evidence="1">Cytoplasmic side</orientation>
    </subcellularLocation>
    <subcellularLocation>
        <location evidence="3">Lysosome membrane</location>
        <topology evidence="3">Peripheral membrane protein</topology>
        <orientation evidence="3">Cytoplasmic side</orientation>
    </subcellularLocation>
</comment>
<dbReference type="CTD" id="55745"/>
<evidence type="ECO:0000256" key="9">
    <source>
        <dbReference type="ARBA" id="ARBA00022753"/>
    </source>
</evidence>
<evidence type="ECO:0000313" key="18">
    <source>
        <dbReference type="RefSeq" id="XP_034289340.1"/>
    </source>
</evidence>
<dbReference type="GO" id="GO:0030119">
    <property type="term" value="C:AP-type membrane coat adaptor complex"/>
    <property type="evidence" value="ECO:0007669"/>
    <property type="project" value="TreeGrafter"/>
</dbReference>
<dbReference type="InterPro" id="IPR039591">
    <property type="entry name" value="AP5M1"/>
</dbReference>
<dbReference type="GO" id="GO:0031902">
    <property type="term" value="C:late endosome membrane"/>
    <property type="evidence" value="ECO:0007669"/>
    <property type="project" value="UniProtKB-SubCell"/>
</dbReference>
<evidence type="ECO:0000256" key="11">
    <source>
        <dbReference type="ARBA" id="ARBA00023136"/>
    </source>
</evidence>
<dbReference type="GO" id="GO:0016197">
    <property type="term" value="P:endosomal transport"/>
    <property type="evidence" value="ECO:0007669"/>
    <property type="project" value="TreeGrafter"/>
</dbReference>
<dbReference type="Gene3D" id="2.60.40.1170">
    <property type="entry name" value="Mu homology domain, subdomain B"/>
    <property type="match status" value="1"/>
</dbReference>
<dbReference type="GO" id="GO:0005765">
    <property type="term" value="C:lysosomal membrane"/>
    <property type="evidence" value="ECO:0007669"/>
    <property type="project" value="UniProtKB-SubCell"/>
</dbReference>
<evidence type="ECO:0000313" key="17">
    <source>
        <dbReference type="RefSeq" id="XP_034289339.1"/>
    </source>
</evidence>
<name>A0A6P9D0U4_PANGU</name>
<dbReference type="GO" id="GO:0015031">
    <property type="term" value="P:protein transport"/>
    <property type="evidence" value="ECO:0007669"/>
    <property type="project" value="UniProtKB-KW"/>
</dbReference>
<keyword evidence="7" id="KW-0813">Transport</keyword>
<comment type="similarity">
    <text evidence="4">Belongs to the adaptor complexes medium subunit family.</text>
</comment>
<keyword evidence="14" id="KW-0812">Transmembrane</keyword>
<protein>
    <recommendedName>
        <fullName evidence="6">AP-5 complex subunit mu-1</fullName>
    </recommendedName>
    <alternativeName>
        <fullName evidence="13">Adaptor-related protein complex 5 subunit mu-1</fullName>
    </alternativeName>
</protein>
<dbReference type="RefSeq" id="XP_034289340.1">
    <property type="nucleotide sequence ID" value="XM_034433449.1"/>
</dbReference>
<evidence type="ECO:0000256" key="14">
    <source>
        <dbReference type="SAM" id="Phobius"/>
    </source>
</evidence>
<keyword evidence="12" id="KW-0458">Lysosome</keyword>
<reference evidence="17 18" key="1">
    <citation type="submission" date="2025-04" db="UniProtKB">
        <authorList>
            <consortium name="RefSeq"/>
        </authorList>
    </citation>
    <scope>IDENTIFICATION</scope>
    <source>
        <tissue evidence="17 18">Blood</tissue>
    </source>
</reference>
<dbReference type="PANTHER" id="PTHR16082:SF2">
    <property type="entry name" value="AP-5 COMPLEX SUBUNIT MU-1"/>
    <property type="match status" value="1"/>
</dbReference>
<dbReference type="InterPro" id="IPR036168">
    <property type="entry name" value="AP2_Mu_C_sf"/>
</dbReference>
<feature type="transmembrane region" description="Helical" evidence="14">
    <location>
        <begin position="472"/>
        <end position="495"/>
    </location>
</feature>
<evidence type="ECO:0000313" key="19">
    <source>
        <dbReference type="RefSeq" id="XP_034289341.1"/>
    </source>
</evidence>
<evidence type="ECO:0000256" key="7">
    <source>
        <dbReference type="ARBA" id="ARBA00022448"/>
    </source>
</evidence>
<dbReference type="InterPro" id="IPR028565">
    <property type="entry name" value="MHD"/>
</dbReference>
<evidence type="ECO:0000256" key="12">
    <source>
        <dbReference type="ARBA" id="ARBA00023228"/>
    </source>
</evidence>
<dbReference type="Pfam" id="PF00928">
    <property type="entry name" value="Adap_comp_sub"/>
    <property type="match status" value="1"/>
</dbReference>
<evidence type="ECO:0000256" key="2">
    <source>
        <dbReference type="ARBA" id="ARBA00004514"/>
    </source>
</evidence>
<feature type="domain" description="MHD" evidence="15">
    <location>
        <begin position="204"/>
        <end position="478"/>
    </location>
</feature>
<dbReference type="FunFam" id="2.60.40.1170:FF:000014">
    <property type="entry name" value="AP-5 complex subunit mu-1 isoform X1"/>
    <property type="match status" value="1"/>
</dbReference>
<dbReference type="RefSeq" id="XP_034289341.1">
    <property type="nucleotide sequence ID" value="XM_034433450.1"/>
</dbReference>
<dbReference type="PROSITE" id="PS51072">
    <property type="entry name" value="MHD"/>
    <property type="match status" value="1"/>
</dbReference>
<evidence type="ECO:0000313" key="16">
    <source>
        <dbReference type="Proteomes" id="UP001652622"/>
    </source>
</evidence>
<proteinExistence type="inferred from homology"/>
<evidence type="ECO:0000256" key="6">
    <source>
        <dbReference type="ARBA" id="ARBA00021851"/>
    </source>
</evidence>
<evidence type="ECO:0000256" key="13">
    <source>
        <dbReference type="ARBA" id="ARBA00030827"/>
    </source>
</evidence>
<keyword evidence="8" id="KW-0963">Cytoplasm</keyword>
<dbReference type="RefSeq" id="XP_034289339.1">
    <property type="nucleotide sequence ID" value="XM_034433448.1"/>
</dbReference>
<evidence type="ECO:0000256" key="3">
    <source>
        <dbReference type="ARBA" id="ARBA00004630"/>
    </source>
</evidence>
<comment type="subunit">
    <text evidence="5">Probably part of the adaptor protein complex 5 (AP-5) a tetramer composed of AP5B1, AP5M1, AP5S1 and AP5Z1.</text>
</comment>
<gene>
    <name evidence="17 18 19" type="primary">AP5M1</name>
</gene>
<accession>A0A6P9D0U4</accession>
<keyword evidence="9" id="KW-0967">Endosome</keyword>
<organism evidence="16 17">
    <name type="scientific">Pantherophis guttatus</name>
    <name type="common">Corn snake</name>
    <name type="synonym">Elaphe guttata</name>
    <dbReference type="NCBI Taxonomy" id="94885"/>
    <lineage>
        <taxon>Eukaryota</taxon>
        <taxon>Metazoa</taxon>
        <taxon>Chordata</taxon>
        <taxon>Craniata</taxon>
        <taxon>Vertebrata</taxon>
        <taxon>Euteleostomi</taxon>
        <taxon>Lepidosauria</taxon>
        <taxon>Squamata</taxon>
        <taxon>Bifurcata</taxon>
        <taxon>Unidentata</taxon>
        <taxon>Episquamata</taxon>
        <taxon>Toxicofera</taxon>
        <taxon>Serpentes</taxon>
        <taxon>Colubroidea</taxon>
        <taxon>Colubridae</taxon>
        <taxon>Colubrinae</taxon>
        <taxon>Pantherophis</taxon>
    </lineage>
</organism>
<keyword evidence="11 14" id="KW-0472">Membrane</keyword>